<evidence type="ECO:0000313" key="1">
    <source>
        <dbReference type="EMBL" id="GIG78883.1"/>
    </source>
</evidence>
<reference evidence="1 2" key="1">
    <citation type="submission" date="2021-01" db="EMBL/GenBank/DDBJ databases">
        <title>Whole genome shotgun sequence of Planotetraspora kaengkrachanensis NBRC 104272.</title>
        <authorList>
            <person name="Komaki H."/>
            <person name="Tamura T."/>
        </authorList>
    </citation>
    <scope>NUCLEOTIDE SEQUENCE [LARGE SCALE GENOMIC DNA]</scope>
    <source>
        <strain evidence="1 2">NBRC 104272</strain>
    </source>
</reference>
<protein>
    <recommendedName>
        <fullName evidence="3">Kinase</fullName>
    </recommendedName>
</protein>
<dbReference type="RefSeq" id="WP_203882363.1">
    <property type="nucleotide sequence ID" value="NZ_BAABHH010000009.1"/>
</dbReference>
<dbReference type="InterPro" id="IPR027417">
    <property type="entry name" value="P-loop_NTPase"/>
</dbReference>
<accession>A0A8J3LYQ7</accession>
<organism evidence="1 2">
    <name type="scientific">Planotetraspora kaengkrachanensis</name>
    <dbReference type="NCBI Taxonomy" id="575193"/>
    <lineage>
        <taxon>Bacteria</taxon>
        <taxon>Bacillati</taxon>
        <taxon>Actinomycetota</taxon>
        <taxon>Actinomycetes</taxon>
        <taxon>Streptosporangiales</taxon>
        <taxon>Streptosporangiaceae</taxon>
        <taxon>Planotetraspora</taxon>
    </lineage>
</organism>
<dbReference type="SUPFAM" id="SSF52540">
    <property type="entry name" value="P-loop containing nucleoside triphosphate hydrolases"/>
    <property type="match status" value="1"/>
</dbReference>
<dbReference type="Proteomes" id="UP000630097">
    <property type="component" value="Unassembled WGS sequence"/>
</dbReference>
<dbReference type="PANTHER" id="PTHR37807">
    <property type="entry name" value="OS07G0160300 PROTEIN"/>
    <property type="match status" value="1"/>
</dbReference>
<keyword evidence="2" id="KW-1185">Reference proteome</keyword>
<evidence type="ECO:0000313" key="2">
    <source>
        <dbReference type="Proteomes" id="UP000630097"/>
    </source>
</evidence>
<dbReference type="EMBL" id="BONV01000006">
    <property type="protein sequence ID" value="GIG78883.1"/>
    <property type="molecule type" value="Genomic_DNA"/>
</dbReference>
<sequence>MTSPTLIVVSGPPGSGKTTLAHEIARSVGCPAVCRDEIKQGMAHATPGFEPTTGDPLNLRTLTVFFDVLSTLLRAGVTVVAEAAFQDKLWRPNLTPLAEVAAIRVIRCTVGADVAHERIALRAAQEVHRAAHADQDLLRAIADGERPIESWVPISLPVPTLAVDTTDGYDPCIEDVVSFATRPGTDPEES</sequence>
<evidence type="ECO:0008006" key="3">
    <source>
        <dbReference type="Google" id="ProtNLM"/>
    </source>
</evidence>
<dbReference type="Pfam" id="PF13671">
    <property type="entry name" value="AAA_33"/>
    <property type="match status" value="1"/>
</dbReference>
<name>A0A8J3LYQ7_9ACTN</name>
<dbReference type="Gene3D" id="3.40.50.300">
    <property type="entry name" value="P-loop containing nucleotide triphosphate hydrolases"/>
    <property type="match status" value="1"/>
</dbReference>
<proteinExistence type="predicted"/>
<dbReference type="PANTHER" id="PTHR37807:SF3">
    <property type="entry name" value="OS07G0160300 PROTEIN"/>
    <property type="match status" value="1"/>
</dbReference>
<gene>
    <name evidence="1" type="ORF">Pka01_20100</name>
</gene>
<comment type="caution">
    <text evidence="1">The sequence shown here is derived from an EMBL/GenBank/DDBJ whole genome shotgun (WGS) entry which is preliminary data.</text>
</comment>
<dbReference type="AlphaFoldDB" id="A0A8J3LYQ7"/>